<evidence type="ECO:0000313" key="1">
    <source>
        <dbReference type="EMBL" id="OWZ09809.1"/>
    </source>
</evidence>
<accession>A0A225VXX4</accession>
<sequence length="349" mass="39759">LSPIALSNTVARAMKCLHQFLADSAIEEKDCLFWDTFEINPEGLPDQSRLLVFSQKLKGREAERWWGNSSIRDFKTLRLRFHNSFLSRGVDELWERLQTTKRQRGESIEEWCDCVSELCDSLDYLDARVRYQQFCRGLRNKRCLSSLVSSPACNTPEVTKWLMFKDMRRPIEEDDEFAGDVKTQNAVASNQAAIHAYSLKMDAILQGQSHQPTPSGFYQPRLPRNRSSRVDVVVGSNAPTNGNGFTNSSGQPFRDYRVGADQRTYDEDSICGRYHILGCTRDTRRRQRKMCRRCGISGYIAVECEQSGAQGFRDGSGCYICYKQGDAVVTYPQIVELCEMTSQAKTGQL</sequence>
<protein>
    <recommendedName>
        <fullName evidence="3">CCHC-type domain-containing protein</fullName>
    </recommendedName>
</protein>
<dbReference type="AlphaFoldDB" id="A0A225VXX4"/>
<proteinExistence type="predicted"/>
<reference evidence="2" key="1">
    <citation type="submission" date="2017-03" db="EMBL/GenBank/DDBJ databases">
        <title>Phytopthora megakarya and P. palmivora, two closely related causual agents of cacao black pod achieved similar genome size and gene model numbers by different mechanisms.</title>
        <authorList>
            <person name="Ali S."/>
            <person name="Shao J."/>
            <person name="Larry D.J."/>
            <person name="Kronmiller B."/>
            <person name="Shen D."/>
            <person name="Strem M.D."/>
            <person name="Melnick R.L."/>
            <person name="Guiltinan M.J."/>
            <person name="Tyler B.M."/>
            <person name="Meinhardt L.W."/>
            <person name="Bailey B.A."/>
        </authorList>
    </citation>
    <scope>NUCLEOTIDE SEQUENCE [LARGE SCALE GENOMIC DNA]</scope>
    <source>
        <strain evidence="2">zdho120</strain>
    </source>
</reference>
<evidence type="ECO:0000313" key="2">
    <source>
        <dbReference type="Proteomes" id="UP000198211"/>
    </source>
</evidence>
<dbReference type="EMBL" id="NBNE01002659">
    <property type="protein sequence ID" value="OWZ09809.1"/>
    <property type="molecule type" value="Genomic_DNA"/>
</dbReference>
<keyword evidence="2" id="KW-1185">Reference proteome</keyword>
<dbReference type="OrthoDB" id="121296at2759"/>
<evidence type="ECO:0008006" key="3">
    <source>
        <dbReference type="Google" id="ProtNLM"/>
    </source>
</evidence>
<gene>
    <name evidence="1" type="ORF">PHMEG_00017430</name>
</gene>
<dbReference type="Proteomes" id="UP000198211">
    <property type="component" value="Unassembled WGS sequence"/>
</dbReference>
<organism evidence="1 2">
    <name type="scientific">Phytophthora megakarya</name>
    <dbReference type="NCBI Taxonomy" id="4795"/>
    <lineage>
        <taxon>Eukaryota</taxon>
        <taxon>Sar</taxon>
        <taxon>Stramenopiles</taxon>
        <taxon>Oomycota</taxon>
        <taxon>Peronosporomycetes</taxon>
        <taxon>Peronosporales</taxon>
        <taxon>Peronosporaceae</taxon>
        <taxon>Phytophthora</taxon>
    </lineage>
</organism>
<comment type="caution">
    <text evidence="1">The sequence shown here is derived from an EMBL/GenBank/DDBJ whole genome shotgun (WGS) entry which is preliminary data.</text>
</comment>
<feature type="non-terminal residue" evidence="1">
    <location>
        <position position="1"/>
    </location>
</feature>
<name>A0A225VXX4_9STRA</name>